<evidence type="ECO:0000313" key="4">
    <source>
        <dbReference type="Proteomes" id="UP000183253"/>
    </source>
</evidence>
<accession>A0A1H4DIK6</accession>
<dbReference type="InterPro" id="IPR051918">
    <property type="entry name" value="STPP_CPPED1"/>
</dbReference>
<keyword evidence="1" id="KW-0732">Signal</keyword>
<dbReference type="InterPro" id="IPR032285">
    <property type="entry name" value="Metallophos_N"/>
</dbReference>
<feature type="signal peptide" evidence="1">
    <location>
        <begin position="1"/>
        <end position="23"/>
    </location>
</feature>
<organism evidence="3 4">
    <name type="scientific">Alistipes timonensis JC136</name>
    <dbReference type="NCBI Taxonomy" id="1033731"/>
    <lineage>
        <taxon>Bacteria</taxon>
        <taxon>Pseudomonadati</taxon>
        <taxon>Bacteroidota</taxon>
        <taxon>Bacteroidia</taxon>
        <taxon>Bacteroidales</taxon>
        <taxon>Rikenellaceae</taxon>
        <taxon>Alistipes</taxon>
    </lineage>
</organism>
<dbReference type="EMBL" id="FNRI01000005">
    <property type="protein sequence ID" value="SEA72427.1"/>
    <property type="molecule type" value="Genomic_DNA"/>
</dbReference>
<evidence type="ECO:0000313" key="3">
    <source>
        <dbReference type="EMBL" id="SEA72427.1"/>
    </source>
</evidence>
<dbReference type="AlphaFoldDB" id="A0A1H4DIK6"/>
<dbReference type="PANTHER" id="PTHR43143">
    <property type="entry name" value="METALLOPHOSPHOESTERASE, CALCINEURIN SUPERFAMILY"/>
    <property type="match status" value="1"/>
</dbReference>
<dbReference type="Gene3D" id="3.60.21.10">
    <property type="match status" value="1"/>
</dbReference>
<proteinExistence type="predicted"/>
<feature type="domain" description="Calcineurin-like phosphoesterase N-terminal" evidence="2">
    <location>
        <begin position="38"/>
        <end position="115"/>
    </location>
</feature>
<evidence type="ECO:0000259" key="2">
    <source>
        <dbReference type="Pfam" id="PF16371"/>
    </source>
</evidence>
<keyword evidence="4" id="KW-1185">Reference proteome</keyword>
<dbReference type="SUPFAM" id="SSF56300">
    <property type="entry name" value="Metallo-dependent phosphatases"/>
    <property type="match status" value="1"/>
</dbReference>
<name>A0A1H4DIK6_9BACT</name>
<reference evidence="3 4" key="1">
    <citation type="submission" date="2016-10" db="EMBL/GenBank/DDBJ databases">
        <authorList>
            <person name="de Groot N.N."/>
        </authorList>
    </citation>
    <scope>NUCLEOTIDE SEQUENCE [LARGE SCALE GENOMIC DNA]</scope>
    <source>
        <strain evidence="3 4">DSM 25383</strain>
    </source>
</reference>
<dbReference type="STRING" id="1033731.SAMN05444145_105299"/>
<dbReference type="Pfam" id="PF16371">
    <property type="entry name" value="MetallophosN"/>
    <property type="match status" value="1"/>
</dbReference>
<dbReference type="Proteomes" id="UP000183253">
    <property type="component" value="Unassembled WGS sequence"/>
</dbReference>
<dbReference type="PANTHER" id="PTHR43143:SF1">
    <property type="entry name" value="SERINE_THREONINE-PROTEIN PHOSPHATASE CPPED1"/>
    <property type="match status" value="1"/>
</dbReference>
<evidence type="ECO:0000256" key="1">
    <source>
        <dbReference type="SAM" id="SignalP"/>
    </source>
</evidence>
<feature type="chain" id="PRO_5010367581" evidence="1">
    <location>
        <begin position="24"/>
        <end position="528"/>
    </location>
</feature>
<gene>
    <name evidence="3" type="ORF">SAMN05444145_105299</name>
</gene>
<protein>
    <submittedName>
        <fullName evidence="3">C terminal of Calcineurin-like phosphoesterase</fullName>
    </submittedName>
</protein>
<dbReference type="InterPro" id="IPR029052">
    <property type="entry name" value="Metallo-depent_PP-like"/>
</dbReference>
<sequence length="528" mass="60295">MRNRKFLLLLAAAALFAAPVRSAGLPPLPDKPGATVKGYVECEGRGVEGVVVSDGFNVVKTDAEGRYWLKTKLSRSEFVMISTPRGYDPEVYSGFLPKFFCALDKTVGKKEVQQFDFHLTRAANDDYSLLVVADEHVSGRVIDIPPGSGNVIAPVDSIQFRDDFMPRLVEYADSLMRHTPVYGLNLGDMTHSEYWFRNKTGMAEYLHLAKDTPFLMYHAIGNHDHCHKYENDYEAEAEYRKYFGPTYYSFNIGKVHYVVLDDMLYHGRNKYDKIIAPEQLAWLYKDLRALDPGIRQLVVACHVPLAANNGAWDDIWYNLKNKDELFVLLQDYDVTIMTGDWHTEGTTRVNDRIVEYVHPAVTGNWWYRQGICCNGYPAAFTEYVFRGDRLESRSLIDWANGNSKQQYRVYNKGVTSNTGIASSSALDPAGGAPSVLVFFWGVAPNWTFVCRENGEQTYGRGQLVQRYDPLARSLVEEGIIPYERYTWLKQKPVRLYLYTPKDPGAEIEIVGTDHIRNRDFRVVTRIER</sequence>